<reference evidence="9" key="1">
    <citation type="submission" date="2021-12" db="EMBL/GenBank/DDBJ databases">
        <authorList>
            <person name="King R."/>
        </authorList>
    </citation>
    <scope>NUCLEOTIDE SEQUENCE</scope>
</reference>
<proteinExistence type="inferred from homology"/>
<feature type="coiled-coil region" evidence="7">
    <location>
        <begin position="307"/>
        <end position="341"/>
    </location>
</feature>
<organism evidence="9 10">
    <name type="scientific">Chrysodeixis includens</name>
    <name type="common">Soybean looper</name>
    <name type="synonym">Pseudoplusia includens</name>
    <dbReference type="NCBI Taxonomy" id="689277"/>
    <lineage>
        <taxon>Eukaryota</taxon>
        <taxon>Metazoa</taxon>
        <taxon>Ecdysozoa</taxon>
        <taxon>Arthropoda</taxon>
        <taxon>Hexapoda</taxon>
        <taxon>Insecta</taxon>
        <taxon>Pterygota</taxon>
        <taxon>Neoptera</taxon>
        <taxon>Endopterygota</taxon>
        <taxon>Lepidoptera</taxon>
        <taxon>Glossata</taxon>
        <taxon>Ditrysia</taxon>
        <taxon>Noctuoidea</taxon>
        <taxon>Noctuidae</taxon>
        <taxon>Plusiinae</taxon>
        <taxon>Chrysodeixis</taxon>
    </lineage>
</organism>
<sequence>MPTDKQNLTADEMSVFYKAFLDKNWKLHLNYNVEWYKKNFALLSLAEEDQVCISLAADSLRSRQWLIGLTLAMWITMCGFDSAYRRSVRVQQDDVYPQKIEELEITRNTTVPVKRKIEIQRGRLKHVGDKLKGYAALHGFMFIAGALVVSLYNRKHEILLYTKSKISKINTNAILEILHLSSEIITIQMNYVILLCCKILSNDARTTLVKIRQKVCSLLTRNQVKKPRINLMLLKKLQEIGEERKNLGQLLIAAIHENKNIRMQYQLESMAKNRLARHVENTQKLIKENRSRYVSFQQLYLVTHQENTYLRSRLNKLVKEKDEAEKNLLELMNEVYKSKNNELKTFCSRFIVRTDDNLLNRDVGAEIQKFLNKSQMSGRAKSSHWLSDGAEAKLEASNSWTKCANARFAEIIQDDVLVPLVSDAPKLKGLPGECVLTVKDKHGLIEKLYEYDYGSDLDNGETIRRIRQYSVYHDKDCFLDCSSLRSAGNECRTPPPGQRISVEYPLTRKRFLTGSDAFQKFMQNNRNVVSLTSVPEPPLLMG</sequence>
<dbReference type="Pfam" id="PF10231">
    <property type="entry name" value="COA8"/>
    <property type="match status" value="1"/>
</dbReference>
<dbReference type="EMBL" id="LR824008">
    <property type="protein sequence ID" value="CAH0604438.1"/>
    <property type="molecule type" value="Genomic_DNA"/>
</dbReference>
<dbReference type="GO" id="GO:0005743">
    <property type="term" value="C:mitochondrial inner membrane"/>
    <property type="evidence" value="ECO:0007669"/>
    <property type="project" value="UniProtKB-SubCell"/>
</dbReference>
<keyword evidence="4" id="KW-0809">Transit peptide</keyword>
<comment type="similarity">
    <text evidence="2">Belongs to the COA8 family.</text>
</comment>
<name>A0A9P0C1I7_CHRIL</name>
<dbReference type="GO" id="GO:0097193">
    <property type="term" value="P:intrinsic apoptotic signaling pathway"/>
    <property type="evidence" value="ECO:0007669"/>
    <property type="project" value="InterPro"/>
</dbReference>
<evidence type="ECO:0000313" key="9">
    <source>
        <dbReference type="EMBL" id="CAH0604438.1"/>
    </source>
</evidence>
<dbReference type="InterPro" id="IPR018796">
    <property type="entry name" value="COA8"/>
</dbReference>
<feature type="transmembrane region" description="Helical" evidence="8">
    <location>
        <begin position="131"/>
        <end position="152"/>
    </location>
</feature>
<keyword evidence="10" id="KW-1185">Reference proteome</keyword>
<evidence type="ECO:0000256" key="5">
    <source>
        <dbReference type="ARBA" id="ARBA00023128"/>
    </source>
</evidence>
<evidence type="ECO:0000256" key="3">
    <source>
        <dbReference type="ARBA" id="ARBA00022792"/>
    </source>
</evidence>
<gene>
    <name evidence="9" type="ORF">CINC_LOCUS10849</name>
</gene>
<dbReference type="PANTHER" id="PTHR31107">
    <property type="entry name" value="APOPTOGENIC PROTEIN 1, MITOCHONDRIAL"/>
    <property type="match status" value="1"/>
</dbReference>
<dbReference type="AlphaFoldDB" id="A0A9P0C1I7"/>
<evidence type="ECO:0000256" key="8">
    <source>
        <dbReference type="SAM" id="Phobius"/>
    </source>
</evidence>
<keyword evidence="8" id="KW-0812">Transmembrane</keyword>
<keyword evidence="7" id="KW-0175">Coiled coil</keyword>
<comment type="subcellular location">
    <subcellularLocation>
        <location evidence="1">Mitochondrion inner membrane</location>
        <topology evidence="1">Peripheral membrane protein</topology>
        <orientation evidence="1">Matrix side</orientation>
    </subcellularLocation>
</comment>
<keyword evidence="6 8" id="KW-0472">Membrane</keyword>
<dbReference type="OrthoDB" id="445341at2759"/>
<evidence type="ECO:0000256" key="7">
    <source>
        <dbReference type="SAM" id="Coils"/>
    </source>
</evidence>
<protein>
    <submittedName>
        <fullName evidence="9">Uncharacterized protein</fullName>
    </submittedName>
</protein>
<accession>A0A9P0C1I7</accession>
<evidence type="ECO:0000256" key="2">
    <source>
        <dbReference type="ARBA" id="ARBA00005453"/>
    </source>
</evidence>
<evidence type="ECO:0000256" key="1">
    <source>
        <dbReference type="ARBA" id="ARBA00004443"/>
    </source>
</evidence>
<keyword evidence="5" id="KW-0496">Mitochondrion</keyword>
<evidence type="ECO:0000256" key="6">
    <source>
        <dbReference type="ARBA" id="ARBA00023136"/>
    </source>
</evidence>
<keyword evidence="8" id="KW-1133">Transmembrane helix</keyword>
<evidence type="ECO:0000313" key="10">
    <source>
        <dbReference type="Proteomes" id="UP001154114"/>
    </source>
</evidence>
<dbReference type="Proteomes" id="UP001154114">
    <property type="component" value="Chromosome 5"/>
</dbReference>
<dbReference type="PANTHER" id="PTHR31107:SF2">
    <property type="entry name" value="CYTOCHROME C OXIDASE ASSEMBLY FACTOR 8"/>
    <property type="match status" value="1"/>
</dbReference>
<evidence type="ECO:0000256" key="4">
    <source>
        <dbReference type="ARBA" id="ARBA00022946"/>
    </source>
</evidence>
<keyword evidence="3" id="KW-0999">Mitochondrion inner membrane</keyword>